<evidence type="ECO:0008006" key="3">
    <source>
        <dbReference type="Google" id="ProtNLM"/>
    </source>
</evidence>
<dbReference type="OrthoDB" id="3055280at2759"/>
<reference evidence="1 2" key="1">
    <citation type="journal article" date="2019" name="Nat. Ecol. Evol.">
        <title>Megaphylogeny resolves global patterns of mushroom evolution.</title>
        <authorList>
            <person name="Varga T."/>
            <person name="Krizsan K."/>
            <person name="Foldi C."/>
            <person name="Dima B."/>
            <person name="Sanchez-Garcia M."/>
            <person name="Sanchez-Ramirez S."/>
            <person name="Szollosi G.J."/>
            <person name="Szarkandi J.G."/>
            <person name="Papp V."/>
            <person name="Albert L."/>
            <person name="Andreopoulos W."/>
            <person name="Angelini C."/>
            <person name="Antonin V."/>
            <person name="Barry K.W."/>
            <person name="Bougher N.L."/>
            <person name="Buchanan P."/>
            <person name="Buyck B."/>
            <person name="Bense V."/>
            <person name="Catcheside P."/>
            <person name="Chovatia M."/>
            <person name="Cooper J."/>
            <person name="Damon W."/>
            <person name="Desjardin D."/>
            <person name="Finy P."/>
            <person name="Geml J."/>
            <person name="Haridas S."/>
            <person name="Hughes K."/>
            <person name="Justo A."/>
            <person name="Karasinski D."/>
            <person name="Kautmanova I."/>
            <person name="Kiss B."/>
            <person name="Kocsube S."/>
            <person name="Kotiranta H."/>
            <person name="LaButti K.M."/>
            <person name="Lechner B.E."/>
            <person name="Liimatainen K."/>
            <person name="Lipzen A."/>
            <person name="Lukacs Z."/>
            <person name="Mihaltcheva S."/>
            <person name="Morgado L.N."/>
            <person name="Niskanen T."/>
            <person name="Noordeloos M.E."/>
            <person name="Ohm R.A."/>
            <person name="Ortiz-Santana B."/>
            <person name="Ovrebo C."/>
            <person name="Racz N."/>
            <person name="Riley R."/>
            <person name="Savchenko A."/>
            <person name="Shiryaev A."/>
            <person name="Soop K."/>
            <person name="Spirin V."/>
            <person name="Szebenyi C."/>
            <person name="Tomsovsky M."/>
            <person name="Tulloss R.E."/>
            <person name="Uehling J."/>
            <person name="Grigoriev I.V."/>
            <person name="Vagvolgyi C."/>
            <person name="Papp T."/>
            <person name="Martin F.M."/>
            <person name="Miettinen O."/>
            <person name="Hibbett D.S."/>
            <person name="Nagy L.G."/>
        </authorList>
    </citation>
    <scope>NUCLEOTIDE SEQUENCE [LARGE SCALE GENOMIC DNA]</scope>
    <source>
        <strain evidence="1 2">CBS 121175</strain>
    </source>
</reference>
<accession>A0A5C3KHW8</accession>
<dbReference type="EMBL" id="ML210339">
    <property type="protein sequence ID" value="TFK19465.1"/>
    <property type="molecule type" value="Genomic_DNA"/>
</dbReference>
<evidence type="ECO:0000313" key="2">
    <source>
        <dbReference type="Proteomes" id="UP000307440"/>
    </source>
</evidence>
<gene>
    <name evidence="1" type="ORF">FA15DRAFT_760009</name>
</gene>
<evidence type="ECO:0000313" key="1">
    <source>
        <dbReference type="EMBL" id="TFK19465.1"/>
    </source>
</evidence>
<sequence length="435" mass="49335">MGCFSVYCVLTGTTHFRDDGTEFVQELMEERRGSSVYENWRSANWKRPRSEEYNKYPLATSASGCNSEVTNDMDLELGSYSGVEPMDIDDDGNEEKHEERFPTNDVLDGLVFSQADVDASQDYIVIDNNPSSNDESARLIFDVVPTDSDGFYTVRGDPDTEYIVYGSGEEGSLITFTAYCILKTAAPSFDTQTFHRSYRVTKIIPITADPIRVNVCGGEDPALLWMKILCNKRKGREDILYEAWRGQGRLWTFVRPDVFPIAEAVVASKKGLSVKSLAPQDSTTMPNRGLLPLETLLEIAGYLPIKGLLCFMSLNRAIRAILLPHADNISYKVLHTMERYFLPSNSIETPDGTRQREDLNKWEQGWVHALTTTDRGYKGKGRGQEAFKMDRLRHEAPWLMYRIECSRSCSMTNRRRIWGIAEQMESLAKEQGILV</sequence>
<dbReference type="AlphaFoldDB" id="A0A5C3KHW8"/>
<proteinExistence type="predicted"/>
<protein>
    <recommendedName>
        <fullName evidence="3">F-box domain-containing protein</fullName>
    </recommendedName>
</protein>
<name>A0A5C3KHW8_COPMA</name>
<keyword evidence="2" id="KW-1185">Reference proteome</keyword>
<dbReference type="Proteomes" id="UP000307440">
    <property type="component" value="Unassembled WGS sequence"/>
</dbReference>
<organism evidence="1 2">
    <name type="scientific">Coprinopsis marcescibilis</name>
    <name type="common">Agaric fungus</name>
    <name type="synonym">Psathyrella marcescibilis</name>
    <dbReference type="NCBI Taxonomy" id="230819"/>
    <lineage>
        <taxon>Eukaryota</taxon>
        <taxon>Fungi</taxon>
        <taxon>Dikarya</taxon>
        <taxon>Basidiomycota</taxon>
        <taxon>Agaricomycotina</taxon>
        <taxon>Agaricomycetes</taxon>
        <taxon>Agaricomycetidae</taxon>
        <taxon>Agaricales</taxon>
        <taxon>Agaricineae</taxon>
        <taxon>Psathyrellaceae</taxon>
        <taxon>Coprinopsis</taxon>
    </lineage>
</organism>